<name>A0A923NK33_WEICO</name>
<reference evidence="2" key="1">
    <citation type="submission" date="2020-08" db="EMBL/GenBank/DDBJ databases">
        <title>Complete genome sequence of Weissella confusa strain FS54 provides insights into metabolic potential.</title>
        <authorList>
            <person name="Fhoula I."/>
            <person name="Najjari A."/>
            <person name="Lekired A."/>
            <person name="Bessrour-Aouam N."/>
            <person name="Jaballah S."/>
            <person name="Klibi N."/>
            <person name="Ouzari H.-I."/>
        </authorList>
    </citation>
    <scope>NUCLEOTIDE SEQUENCE</scope>
    <source>
        <strain evidence="2">FS54</strain>
    </source>
</reference>
<evidence type="ECO:0000313" key="3">
    <source>
        <dbReference type="Proteomes" id="UP000650485"/>
    </source>
</evidence>
<protein>
    <submittedName>
        <fullName evidence="2">Uncharacterized protein</fullName>
    </submittedName>
</protein>
<dbReference type="RefSeq" id="WP_252972225.1">
    <property type="nucleotide sequence ID" value="NZ_JAXDEK010000001.1"/>
</dbReference>
<organism evidence="2 3">
    <name type="scientific">Weissella confusa</name>
    <name type="common">Lactobacillus confusus</name>
    <dbReference type="NCBI Taxonomy" id="1583"/>
    <lineage>
        <taxon>Bacteria</taxon>
        <taxon>Bacillati</taxon>
        <taxon>Bacillota</taxon>
        <taxon>Bacilli</taxon>
        <taxon>Lactobacillales</taxon>
        <taxon>Lactobacillaceae</taxon>
        <taxon>Weissella</taxon>
    </lineage>
</organism>
<gene>
    <name evidence="2" type="ORF">H7R52_11145</name>
</gene>
<proteinExistence type="predicted"/>
<dbReference type="Proteomes" id="UP000650485">
    <property type="component" value="Unassembled WGS sequence"/>
</dbReference>
<comment type="caution">
    <text evidence="2">The sequence shown here is derived from an EMBL/GenBank/DDBJ whole genome shotgun (WGS) entry which is preliminary data.</text>
</comment>
<keyword evidence="1" id="KW-0175">Coiled coil</keyword>
<dbReference type="AlphaFoldDB" id="A0A923NK33"/>
<feature type="coiled-coil region" evidence="1">
    <location>
        <begin position="82"/>
        <end position="114"/>
    </location>
</feature>
<evidence type="ECO:0000313" key="2">
    <source>
        <dbReference type="EMBL" id="MBC6499217.1"/>
    </source>
</evidence>
<sequence>MRKLLSDFSDELRDSFNRETRLHGSPRKIWYIVHQDELDSVGVSELAELEYKISEMQQDAFNHQLQLINDEFGSLTNYMIYVKKVEKNLTEERKARNQESTETLENELVELDRKYGFASPFFTYEKWSPLDEAIDKRLAGTTPTAQESFEGQTWLDNPFSDSNDYSVVSPQMPF</sequence>
<accession>A0A923NK33</accession>
<evidence type="ECO:0000256" key="1">
    <source>
        <dbReference type="SAM" id="Coils"/>
    </source>
</evidence>
<dbReference type="EMBL" id="JACSZT010000008">
    <property type="protein sequence ID" value="MBC6499217.1"/>
    <property type="molecule type" value="Genomic_DNA"/>
</dbReference>